<feature type="transmembrane region" description="Helical" evidence="9">
    <location>
        <begin position="655"/>
        <end position="673"/>
    </location>
</feature>
<keyword evidence="2" id="KW-0813">Transport</keyword>
<keyword evidence="4" id="KW-1003">Cell membrane</keyword>
<dbReference type="Pfam" id="PF00662">
    <property type="entry name" value="Proton_antipo_N"/>
    <property type="match status" value="1"/>
</dbReference>
<evidence type="ECO:0000313" key="15">
    <source>
        <dbReference type="EMBL" id="VAW86896.1"/>
    </source>
</evidence>
<evidence type="ECO:0000259" key="12">
    <source>
        <dbReference type="Pfam" id="PF04039"/>
    </source>
</evidence>
<evidence type="ECO:0000259" key="11">
    <source>
        <dbReference type="Pfam" id="PF00662"/>
    </source>
</evidence>
<dbReference type="InterPro" id="IPR025383">
    <property type="entry name" value="MrpA_C/MbhD"/>
</dbReference>
<keyword evidence="7" id="KW-0406">Ion transport</keyword>
<feature type="transmembrane region" description="Helical" evidence="9">
    <location>
        <begin position="162"/>
        <end position="185"/>
    </location>
</feature>
<dbReference type="InterPro" id="IPR007182">
    <property type="entry name" value="MnhB"/>
</dbReference>
<evidence type="ECO:0000256" key="5">
    <source>
        <dbReference type="ARBA" id="ARBA00022692"/>
    </source>
</evidence>
<feature type="transmembrane region" description="Helical" evidence="9">
    <location>
        <begin position="109"/>
        <end position="125"/>
    </location>
</feature>
<dbReference type="GO" id="GO:0006811">
    <property type="term" value="P:monoatomic ion transport"/>
    <property type="evidence" value="ECO:0007669"/>
    <property type="project" value="UniProtKB-KW"/>
</dbReference>
<feature type="domain" description="Na+/H+ antiporter MnhB subunit-related protein" evidence="12">
    <location>
        <begin position="790"/>
        <end position="912"/>
    </location>
</feature>
<gene>
    <name evidence="15" type="ORF">MNBD_GAMMA17-774</name>
</gene>
<evidence type="ECO:0000259" key="13">
    <source>
        <dbReference type="Pfam" id="PF13244"/>
    </source>
</evidence>
<dbReference type="InterPro" id="IPR042106">
    <property type="entry name" value="Nuo/plastoQ_OxRdtase_6_NuoJ"/>
</dbReference>
<dbReference type="GO" id="GO:0015297">
    <property type="term" value="F:antiporter activity"/>
    <property type="evidence" value="ECO:0007669"/>
    <property type="project" value="UniProtKB-KW"/>
</dbReference>
<dbReference type="InterPro" id="IPR050616">
    <property type="entry name" value="CPA3_Na-H_Antiporter_A"/>
</dbReference>
<feature type="domain" description="NADH-Ubiquinone oxidoreductase (complex I) chain 5 N-terminal" evidence="11">
    <location>
        <begin position="60"/>
        <end position="110"/>
    </location>
</feature>
<feature type="transmembrane region" description="Helical" evidence="9">
    <location>
        <begin position="242"/>
        <end position="258"/>
    </location>
</feature>
<dbReference type="InterPro" id="IPR001516">
    <property type="entry name" value="Proton_antipo_N"/>
</dbReference>
<feature type="transmembrane region" description="Helical" evidence="9">
    <location>
        <begin position="752"/>
        <end position="771"/>
    </location>
</feature>
<dbReference type="Pfam" id="PF20501">
    <property type="entry name" value="MbhE"/>
    <property type="match status" value="1"/>
</dbReference>
<feature type="transmembrane region" description="Helical" evidence="9">
    <location>
        <begin position="298"/>
        <end position="316"/>
    </location>
</feature>
<feature type="transmembrane region" description="Helical" evidence="9">
    <location>
        <begin position="322"/>
        <end position="346"/>
    </location>
</feature>
<organism evidence="15">
    <name type="scientific">hydrothermal vent metagenome</name>
    <dbReference type="NCBI Taxonomy" id="652676"/>
    <lineage>
        <taxon>unclassified sequences</taxon>
        <taxon>metagenomes</taxon>
        <taxon>ecological metagenomes</taxon>
    </lineage>
</organism>
<feature type="transmembrane region" description="Helical" evidence="9">
    <location>
        <begin position="599"/>
        <end position="624"/>
    </location>
</feature>
<reference evidence="15" key="1">
    <citation type="submission" date="2018-06" db="EMBL/GenBank/DDBJ databases">
        <authorList>
            <person name="Zhirakovskaya E."/>
        </authorList>
    </citation>
    <scope>NUCLEOTIDE SEQUENCE</scope>
</reference>
<dbReference type="Pfam" id="PF13244">
    <property type="entry name" value="MbhD"/>
    <property type="match status" value="1"/>
</dbReference>
<keyword evidence="5 9" id="KW-0812">Transmembrane</keyword>
<dbReference type="PRINTS" id="PR01434">
    <property type="entry name" value="NADHDHGNASE5"/>
</dbReference>
<evidence type="ECO:0000259" key="14">
    <source>
        <dbReference type="Pfam" id="PF20501"/>
    </source>
</evidence>
<dbReference type="InterPro" id="IPR001750">
    <property type="entry name" value="ND/Mrp_TM"/>
</dbReference>
<accession>A0A3B1A205</accession>
<feature type="transmembrane region" description="Helical" evidence="9">
    <location>
        <begin position="367"/>
        <end position="389"/>
    </location>
</feature>
<dbReference type="Gene3D" id="1.20.120.1200">
    <property type="entry name" value="NADH-ubiquinone/plastoquinone oxidoreductase chain 6, subunit NuoJ"/>
    <property type="match status" value="1"/>
</dbReference>
<feature type="transmembrane region" description="Helical" evidence="9">
    <location>
        <begin position="270"/>
        <end position="291"/>
    </location>
</feature>
<feature type="transmembrane region" description="Helical" evidence="9">
    <location>
        <begin position="792"/>
        <end position="810"/>
    </location>
</feature>
<keyword evidence="8 9" id="KW-0472">Membrane</keyword>
<evidence type="ECO:0000256" key="6">
    <source>
        <dbReference type="ARBA" id="ARBA00022989"/>
    </source>
</evidence>
<evidence type="ECO:0000256" key="9">
    <source>
        <dbReference type="SAM" id="Phobius"/>
    </source>
</evidence>
<feature type="domain" description="MrpA C-terminal/MbhE" evidence="14">
    <location>
        <begin position="688"/>
        <end position="768"/>
    </location>
</feature>
<comment type="subcellular location">
    <subcellularLocation>
        <location evidence="1">Cell membrane</location>
        <topology evidence="1">Multi-pass membrane protein</topology>
    </subcellularLocation>
</comment>
<feature type="transmembrane region" description="Helical" evidence="9">
    <location>
        <begin position="893"/>
        <end position="915"/>
    </location>
</feature>
<protein>
    <submittedName>
        <fullName evidence="15">Na(+) H(+) antiporter subunit A / Na(+) H(+) antiporter subunit B</fullName>
    </submittedName>
</protein>
<feature type="transmembrane region" description="Helical" evidence="9">
    <location>
        <begin position="409"/>
        <end position="430"/>
    </location>
</feature>
<evidence type="ECO:0000259" key="10">
    <source>
        <dbReference type="Pfam" id="PF00361"/>
    </source>
</evidence>
<dbReference type="PANTHER" id="PTHR43373">
    <property type="entry name" value="NA(+)/H(+) ANTIPORTER SUBUNIT"/>
    <property type="match status" value="1"/>
</dbReference>
<feature type="transmembrane region" description="Helical" evidence="9">
    <location>
        <begin position="816"/>
        <end position="836"/>
    </location>
</feature>
<feature type="transmembrane region" description="Helical" evidence="9">
    <location>
        <begin position="205"/>
        <end position="230"/>
    </location>
</feature>
<evidence type="ECO:0000256" key="3">
    <source>
        <dbReference type="ARBA" id="ARBA00022449"/>
    </source>
</evidence>
<feature type="domain" description="MrpA C-terminal/MbhD" evidence="13">
    <location>
        <begin position="614"/>
        <end position="678"/>
    </location>
</feature>
<feature type="transmembrane region" description="Helical" evidence="9">
    <location>
        <begin position="131"/>
        <end position="150"/>
    </location>
</feature>
<dbReference type="NCBIfam" id="NF009288">
    <property type="entry name" value="PRK12648.1"/>
    <property type="match status" value="1"/>
</dbReference>
<dbReference type="GO" id="GO:0005886">
    <property type="term" value="C:plasma membrane"/>
    <property type="evidence" value="ECO:0007669"/>
    <property type="project" value="UniProtKB-SubCell"/>
</dbReference>
<sequence length="946" mass="101774">MTLLLIVLIPLLGALLVPVAGARGRMGAAWMAGALTAIALGLLLSLAPRVFAGEILVSSWAWMADLGLYFSFRLDGLGLLFALLILGIGLLVILYATYYLSPKDSMSKFFAYMMLFMGSMLGVVLSENMILLLIFWELTSLTSFLLVSFWRHRSDARQGARMALALTGGGGLCLLAGILLLGEIVGSYELSVVLASADLIQNHDLYTPALILILLGAFTKSAQFPFHFWLPHAMAAPTPVSAYLHSATMVKAGVFLLARMHPALSGGDLWFYLVTTAGLVTLVFAAYVALFRHDLKGLLAYSTISHLGLITLLFGFGTPLAAVAGVFHIINHAIFKASLFMAAGIIDHEAGTRDMRRLNGLFKYMPYTAVLAMVAAAAMAGVPLLNGFLSKEMFFVETLALKRLDDWAWLIPALATLAGVFAVAYSLRFIHDVFFNGEPKNLPKVPHEPPRWMKIPVEVLVTLCLLVGVFPALTVGPLLATAASGVLQAPLPEYSLAIWHGFNEAIMMSLVALVGGILFYLLRHRLFALHARLLPSEFGAKQVFDGLIRGLLNVSRWITHLLENGSLQRYMALLVGAAITVGLYAAMQHGAVNFSMSGASIPVNGVAIVILVGLMLAGLGTVILHRHRLPALVMLGVVGLCVSLLFVYFSAPDLALTQLSVEVVTIILLLLALHFMPQETKADSSNGRRWRDALLAGGAGVGVAGLTWAVLTSPFETLSGFYLEQSVPGGGGTNVVNVILVDFRGFDTFGEITVLAIAAIGIHALLQNLLIKPNEPGRYGWAPAKPPLLLEVISRPLLPLALMVAVYLMLRGHNEPGGGFIAGLVVGIALVMQYLASGVEWTQARLRVDYFKVIAVGLILSLLTGVASWIWGYPFMTTTFTYLYWPVVGKFEVASAMVFDLGVFLTVVGITMVILAELGKLSGPLAPLPVPPQVPPRAVPSKEESR</sequence>
<feature type="transmembrane region" description="Helical" evidence="9">
    <location>
        <begin position="848"/>
        <end position="873"/>
    </location>
</feature>
<keyword evidence="3" id="KW-0050">Antiport</keyword>
<feature type="transmembrane region" description="Helical" evidence="9">
    <location>
        <begin position="570"/>
        <end position="587"/>
    </location>
</feature>
<feature type="transmembrane region" description="Helical" evidence="9">
    <location>
        <begin position="631"/>
        <end position="649"/>
    </location>
</feature>
<dbReference type="AlphaFoldDB" id="A0A3B1A205"/>
<feature type="transmembrane region" description="Helical" evidence="9">
    <location>
        <begin position="459"/>
        <end position="485"/>
    </location>
</feature>
<dbReference type="Pfam" id="PF04039">
    <property type="entry name" value="MnhB"/>
    <property type="match status" value="1"/>
</dbReference>
<dbReference type="PANTHER" id="PTHR43373:SF1">
    <property type="entry name" value="NA(+)_H(+) ANTIPORTER SUBUNIT A"/>
    <property type="match status" value="1"/>
</dbReference>
<dbReference type="InterPro" id="IPR046806">
    <property type="entry name" value="MrpA_C/MbhE"/>
</dbReference>
<feature type="transmembrane region" description="Helical" evidence="9">
    <location>
        <begin position="505"/>
        <end position="522"/>
    </location>
</feature>
<evidence type="ECO:0000256" key="2">
    <source>
        <dbReference type="ARBA" id="ARBA00022448"/>
    </source>
</evidence>
<feature type="domain" description="NADH:quinone oxidoreductase/Mrp antiporter transmembrane" evidence="10">
    <location>
        <begin position="126"/>
        <end position="401"/>
    </location>
</feature>
<name>A0A3B1A205_9ZZZZ</name>
<feature type="transmembrane region" description="Helical" evidence="9">
    <location>
        <begin position="31"/>
        <end position="48"/>
    </location>
</feature>
<proteinExistence type="predicted"/>
<evidence type="ECO:0000256" key="1">
    <source>
        <dbReference type="ARBA" id="ARBA00004651"/>
    </source>
</evidence>
<keyword evidence="6 9" id="KW-1133">Transmembrane helix</keyword>
<dbReference type="Pfam" id="PF00361">
    <property type="entry name" value="Proton_antipo_M"/>
    <property type="match status" value="1"/>
</dbReference>
<feature type="transmembrane region" description="Helical" evidence="9">
    <location>
        <begin position="78"/>
        <end position="97"/>
    </location>
</feature>
<feature type="transmembrane region" description="Helical" evidence="9">
    <location>
        <begin position="693"/>
        <end position="711"/>
    </location>
</feature>
<evidence type="ECO:0000256" key="7">
    <source>
        <dbReference type="ARBA" id="ARBA00023065"/>
    </source>
</evidence>
<evidence type="ECO:0000256" key="8">
    <source>
        <dbReference type="ARBA" id="ARBA00023136"/>
    </source>
</evidence>
<dbReference type="EMBL" id="UOFQ01000054">
    <property type="protein sequence ID" value="VAW86896.1"/>
    <property type="molecule type" value="Genomic_DNA"/>
</dbReference>
<evidence type="ECO:0000256" key="4">
    <source>
        <dbReference type="ARBA" id="ARBA00022475"/>
    </source>
</evidence>